<evidence type="ECO:0000313" key="4">
    <source>
        <dbReference type="EMBL" id="GLY92254.1"/>
    </source>
</evidence>
<evidence type="ECO:0000256" key="1">
    <source>
        <dbReference type="SAM" id="MobiDB-lite"/>
    </source>
</evidence>
<organism evidence="4 5">
    <name type="scientific">Actinoallomurus iriomotensis</name>
    <dbReference type="NCBI Taxonomy" id="478107"/>
    <lineage>
        <taxon>Bacteria</taxon>
        <taxon>Bacillati</taxon>
        <taxon>Actinomycetota</taxon>
        <taxon>Actinomycetes</taxon>
        <taxon>Streptosporangiales</taxon>
        <taxon>Thermomonosporaceae</taxon>
        <taxon>Actinoallomurus</taxon>
    </lineage>
</organism>
<feature type="compositionally biased region" description="Low complexity" evidence="1">
    <location>
        <begin position="792"/>
        <end position="803"/>
    </location>
</feature>
<dbReference type="SUPFAM" id="SSF49785">
    <property type="entry name" value="Galactose-binding domain-like"/>
    <property type="match status" value="3"/>
</dbReference>
<keyword evidence="2" id="KW-0732">Signal</keyword>
<keyword evidence="5" id="KW-1185">Reference proteome</keyword>
<dbReference type="Gene3D" id="2.60.120.260">
    <property type="entry name" value="Galactose-binding domain-like"/>
    <property type="match status" value="3"/>
</dbReference>
<evidence type="ECO:0000313" key="5">
    <source>
        <dbReference type="Proteomes" id="UP001165074"/>
    </source>
</evidence>
<reference evidence="4" key="1">
    <citation type="submission" date="2023-03" db="EMBL/GenBank/DDBJ databases">
        <title>Actinoallomurus iriomotensis NBRC 103684.</title>
        <authorList>
            <person name="Ichikawa N."/>
            <person name="Sato H."/>
            <person name="Tonouchi N."/>
        </authorList>
    </citation>
    <scope>NUCLEOTIDE SEQUENCE</scope>
    <source>
        <strain evidence="4">NBRC 103684</strain>
    </source>
</reference>
<dbReference type="PANTHER" id="PTHR45713">
    <property type="entry name" value="FTP DOMAIN-CONTAINING PROTEIN"/>
    <property type="match status" value="1"/>
</dbReference>
<accession>A0A9W6SE88</accession>
<dbReference type="Proteomes" id="UP001165074">
    <property type="component" value="Unassembled WGS sequence"/>
</dbReference>
<evidence type="ECO:0000256" key="2">
    <source>
        <dbReference type="SAM" id="SignalP"/>
    </source>
</evidence>
<dbReference type="InterPro" id="IPR008979">
    <property type="entry name" value="Galactose-bd-like_sf"/>
</dbReference>
<dbReference type="InterPro" id="IPR000421">
    <property type="entry name" value="FA58C"/>
</dbReference>
<protein>
    <recommendedName>
        <fullName evidence="3">F5/8 type C domain-containing protein</fullName>
    </recommendedName>
</protein>
<dbReference type="Pfam" id="PF00754">
    <property type="entry name" value="F5_F8_type_C"/>
    <property type="match status" value="2"/>
</dbReference>
<dbReference type="PANTHER" id="PTHR45713:SF6">
    <property type="entry name" value="F5_8 TYPE C DOMAIN-CONTAINING PROTEIN"/>
    <property type="match status" value="1"/>
</dbReference>
<feature type="signal peptide" evidence="2">
    <location>
        <begin position="1"/>
        <end position="29"/>
    </location>
</feature>
<name>A0A9W6SE88_9ACTN</name>
<dbReference type="PROSITE" id="PS50022">
    <property type="entry name" value="FA58C_3"/>
    <property type="match status" value="2"/>
</dbReference>
<feature type="region of interest" description="Disordered" evidence="1">
    <location>
        <begin position="782"/>
        <end position="803"/>
    </location>
</feature>
<feature type="domain" description="F5/8 type C" evidence="3">
    <location>
        <begin position="918"/>
        <end position="1057"/>
    </location>
</feature>
<proteinExistence type="predicted"/>
<sequence>MRTRHPLMLLFAALGVLLCTLVPVTSAAAADRLDGSEDDVAAGYYRVLLEHTRWAETMWGPGAAQYKLWVRSSSGTEPAGTANPALYQSDSFAFTVVLGNAVLLKFGTYDEDLAGVSRDVLRQHTVDTIAHYAAADRWVDPDGTWGGNVYWDSTFESYFAAAAKLMWDDLDATTRADVDKMIKGAADYVVSIGTGNDPKSPGWTIPGLAGNYEGNTKEEEMGARTMPLASALAYRPDDPAAPQWREWLTRWTTNIAGLPVADQANPAVIDGHPVSEWNKAHNIYDTFAAENHGSFSPIYQESAETYPGRNTAQYLIAGQPLPPSQRRLPNGDELDTTLLRLATDSGVSAYPMVADRYHLYGREVLPVAYDAVVRRNPDAARAERMLLDHLDPYLHYPPENRLTKFGSAENLGAYEPEARSELAMAYLLHYGRDLLGGAAAPVDTDTFFRDVSSVTDYGAEVGMVAQQSPGALAAAVTKPGFVKFAWLPEHDDWFLDPTADTPSFLPSTSLTVSGRTAHVYRKVRDGVDASATLLRTSSGFAGYTTLPDGSVVYATSGLAAGEGAFHVFALDMPGVHGLDGDRTFTGAGGAVTLAPGNADGGVDQVTFPATSARYVRMLGVRPATGYGYSLYDFQVYGGGSDLARGKATTASSASTGYEAPLATDGSAGTRWAVSKTDRARADSWLRVDLGSAQTVSRVRLNWETAYGSAYRIQVSDNGTTWRDVANVEPAEHRFTGDWLNVDGEAGFVIHGGSNPIDVTTSGIVLSDGPATGSAGMVVEAHPGQSADDTEQSAGDPAPSGGPAALRASLAGGYLSLFDLSGTKVSGAQLTLPMSGDVRLYRGTQRTTTGGTVYQATVDAADARVEPPRFTLSGDVPLLEATVTDSQNLTLKSLATGGTADFTVRTADGADSAPVTLAAGETKTLHLGGTRLTPVADLALTKTTFPTSPLPAGMSDPDLAVDGDPSTAWRPGPGGRMVVDLGARYTLGDMTLDRQEGRVTPFVISVSDDGLTYRQVTTAAGQGDETLDLGGVAARYVAVQAPRWEGNTGLAGMSLFPAA</sequence>
<feature type="chain" id="PRO_5040878059" description="F5/8 type C domain-containing protein" evidence="2">
    <location>
        <begin position="30"/>
        <end position="1058"/>
    </location>
</feature>
<dbReference type="InterPro" id="IPR051941">
    <property type="entry name" value="BG_Antigen-Binding_Lectin"/>
</dbReference>
<gene>
    <name evidence="4" type="ORF">Airi02_101820</name>
</gene>
<comment type="caution">
    <text evidence="4">The sequence shown here is derived from an EMBL/GenBank/DDBJ whole genome shotgun (WGS) entry which is preliminary data.</text>
</comment>
<evidence type="ECO:0000259" key="3">
    <source>
        <dbReference type="PROSITE" id="PS50022"/>
    </source>
</evidence>
<dbReference type="EMBL" id="BSTK01000026">
    <property type="protein sequence ID" value="GLY92254.1"/>
    <property type="molecule type" value="Genomic_DNA"/>
</dbReference>
<dbReference type="RefSeq" id="WP_285584300.1">
    <property type="nucleotide sequence ID" value="NZ_BSTK01000026.1"/>
</dbReference>
<dbReference type="AlphaFoldDB" id="A0A9W6SE88"/>
<feature type="domain" description="F5/8 type C" evidence="3">
    <location>
        <begin position="623"/>
        <end position="737"/>
    </location>
</feature>